<reference evidence="2" key="1">
    <citation type="submission" date="2020-09" db="EMBL/GenBank/DDBJ databases">
        <title>Whole genome shotgun sequence of Streptomyces xanthophaeus NBRC 12829.</title>
        <authorList>
            <person name="Komaki H."/>
            <person name="Tamura T."/>
        </authorList>
    </citation>
    <scope>NUCLEOTIDE SEQUENCE</scope>
    <source>
        <strain evidence="2">NBRC 12829</strain>
    </source>
</reference>
<gene>
    <name evidence="2" type="ORF">Sxan_19920</name>
</gene>
<proteinExistence type="predicted"/>
<sequence>MVPAKCQAQPAQMGHPLRLEPLPQPVRAGSDYAEQTDSPVMSCTCLPGIVPSPVTHPYVPAAHPYGGSGRIFTQSAAVAARTLDRATDVLHQYRHETPARRLSTWRVVSIMDDHRGNGEKKD</sequence>
<comment type="caution">
    <text evidence="2">The sequence shown here is derived from an EMBL/GenBank/DDBJ whole genome shotgun (WGS) entry which is preliminary data.</text>
</comment>
<organism evidence="2 3">
    <name type="scientific">Streptomyces xanthophaeus</name>
    <dbReference type="NCBI Taxonomy" id="67385"/>
    <lineage>
        <taxon>Bacteria</taxon>
        <taxon>Bacillati</taxon>
        <taxon>Actinomycetota</taxon>
        <taxon>Actinomycetes</taxon>
        <taxon>Kitasatosporales</taxon>
        <taxon>Streptomycetaceae</taxon>
        <taxon>Streptomyces</taxon>
    </lineage>
</organism>
<dbReference type="AlphaFoldDB" id="A0A919GTV0"/>
<dbReference type="EMBL" id="BNEE01000004">
    <property type="protein sequence ID" value="GHI84628.1"/>
    <property type="molecule type" value="Genomic_DNA"/>
</dbReference>
<dbReference type="Proteomes" id="UP000600026">
    <property type="component" value="Unassembled WGS sequence"/>
</dbReference>
<accession>A0A919GTV0</accession>
<protein>
    <submittedName>
        <fullName evidence="2">Uncharacterized protein</fullName>
    </submittedName>
</protein>
<evidence type="ECO:0000256" key="1">
    <source>
        <dbReference type="SAM" id="MobiDB-lite"/>
    </source>
</evidence>
<evidence type="ECO:0000313" key="3">
    <source>
        <dbReference type="Proteomes" id="UP000600026"/>
    </source>
</evidence>
<name>A0A919GTV0_9ACTN</name>
<evidence type="ECO:0000313" key="2">
    <source>
        <dbReference type="EMBL" id="GHI84628.1"/>
    </source>
</evidence>
<feature type="region of interest" description="Disordered" evidence="1">
    <location>
        <begin position="1"/>
        <end position="37"/>
    </location>
</feature>
<keyword evidence="3" id="KW-1185">Reference proteome</keyword>